<protein>
    <submittedName>
        <fullName evidence="9">Glyceraldehyde-3-phosphate dehydrogenase</fullName>
        <ecNumber evidence="9">1.2.1.12</ecNumber>
    </submittedName>
</protein>
<keyword evidence="5" id="KW-0520">NAD</keyword>
<dbReference type="Gene3D" id="3.30.360.10">
    <property type="entry name" value="Dihydrodipicolinate Reductase, domain 2"/>
    <property type="match status" value="1"/>
</dbReference>
<dbReference type="PRINTS" id="PR00078">
    <property type="entry name" value="G3PDHDRGNASE"/>
</dbReference>
<sequence>MSVTIGINGFGRIGRYLTRLLSGHETLRLVTVNDLMSPEDATHLLRYDSVHGRFLDAKAVEGGFMLDGSFVSVTQKHHTEWDWSDCDIVIEAAGCFAAREHCQQHMASGAKKVLVACPAPEADVTIVMGVNEHELCSDHHIISNASCTTNCLALPLHHIHKHFGVKCGYMTTIHPVTQRQKLLDDDYPDLRRARACHMNLLPTPVGTATTVAEVIPDMKGKLQGLAYRVPTLSVAMIDCALELEKNTTAEDVNTVLREAADESLGYTDEPLVSCDFNGSTFGSVVDSQLTAVQDGTMLRLVAWYDNEAGFSNQLLRLAERVAGMIEDERETKGEMSPAV</sequence>
<evidence type="ECO:0000256" key="1">
    <source>
        <dbReference type="ARBA" id="ARBA00007406"/>
    </source>
</evidence>
<dbReference type="GO" id="GO:0004365">
    <property type="term" value="F:glyceraldehyde-3-phosphate dehydrogenase (NAD+) (phosphorylating) activity"/>
    <property type="evidence" value="ECO:0007669"/>
    <property type="project" value="UniProtKB-EC"/>
</dbReference>
<organism evidence="9 10">
    <name type="scientific">Halodesulfovibrio spirochaetisodalis</name>
    <dbReference type="NCBI Taxonomy" id="1560234"/>
    <lineage>
        <taxon>Bacteria</taxon>
        <taxon>Pseudomonadati</taxon>
        <taxon>Thermodesulfobacteriota</taxon>
        <taxon>Desulfovibrionia</taxon>
        <taxon>Desulfovibrionales</taxon>
        <taxon>Desulfovibrionaceae</taxon>
        <taxon>Halodesulfovibrio</taxon>
    </lineage>
</organism>
<accession>A0A1B7X928</accession>
<evidence type="ECO:0000256" key="5">
    <source>
        <dbReference type="PIRSR" id="PIRSR000149-3"/>
    </source>
</evidence>
<evidence type="ECO:0000313" key="10">
    <source>
        <dbReference type="Proteomes" id="UP000091979"/>
    </source>
</evidence>
<dbReference type="InterPro" id="IPR020830">
    <property type="entry name" value="GlycerAld_3-P_DH_AS"/>
</dbReference>
<dbReference type="SMART" id="SM00846">
    <property type="entry name" value="Gp_dh_N"/>
    <property type="match status" value="1"/>
</dbReference>
<dbReference type="PROSITE" id="PS00071">
    <property type="entry name" value="GAPDH"/>
    <property type="match status" value="1"/>
</dbReference>
<dbReference type="PANTHER" id="PTHR43148">
    <property type="entry name" value="GLYCERALDEHYDE-3-PHOSPHATE DEHYDROGENASE 2"/>
    <property type="match status" value="1"/>
</dbReference>
<dbReference type="CDD" id="cd18126">
    <property type="entry name" value="GAPDH_I_C"/>
    <property type="match status" value="1"/>
</dbReference>
<proteinExistence type="inferred from homology"/>
<evidence type="ECO:0000256" key="4">
    <source>
        <dbReference type="PIRSR" id="PIRSR000149-1"/>
    </source>
</evidence>
<comment type="similarity">
    <text evidence="1 7">Belongs to the glyceraldehyde-3-phosphate dehydrogenase family.</text>
</comment>
<dbReference type="InterPro" id="IPR020828">
    <property type="entry name" value="GlycerAld_3-P_DH_NAD(P)-bd"/>
</dbReference>
<keyword evidence="3 9" id="KW-0560">Oxidoreductase</keyword>
<name>A0A1B7X928_9BACT</name>
<dbReference type="FunFam" id="3.30.360.10:FF:000002">
    <property type="entry name" value="Glyceraldehyde-3-phosphate dehydrogenase"/>
    <property type="match status" value="1"/>
</dbReference>
<evidence type="ECO:0000256" key="6">
    <source>
        <dbReference type="PIRSR" id="PIRSR000149-4"/>
    </source>
</evidence>
<keyword evidence="10" id="KW-1185">Reference proteome</keyword>
<dbReference type="Pfam" id="PF00044">
    <property type="entry name" value="Gp_dh_N"/>
    <property type="match status" value="1"/>
</dbReference>
<feature type="site" description="Activates thiol group during catalysis" evidence="6">
    <location>
        <position position="174"/>
    </location>
</feature>
<dbReference type="Gene3D" id="3.40.50.720">
    <property type="entry name" value="NAD(P)-binding Rossmann-like Domain"/>
    <property type="match status" value="1"/>
</dbReference>
<dbReference type="Pfam" id="PF02800">
    <property type="entry name" value="Gp_dh_C"/>
    <property type="match status" value="1"/>
</dbReference>
<keyword evidence="5" id="KW-0547">Nucleotide-binding</keyword>
<dbReference type="EC" id="1.2.1.12" evidence="9"/>
<comment type="caution">
    <text evidence="9">The sequence shown here is derived from an EMBL/GenBank/DDBJ whole genome shotgun (WGS) entry which is preliminary data.</text>
</comment>
<feature type="binding site" evidence="5">
    <location>
        <position position="306"/>
    </location>
    <ligand>
        <name>NAD(+)</name>
        <dbReference type="ChEBI" id="CHEBI:57540"/>
    </ligand>
</feature>
<evidence type="ECO:0000256" key="2">
    <source>
        <dbReference type="ARBA" id="ARBA00011881"/>
    </source>
</evidence>
<dbReference type="CDD" id="cd05214">
    <property type="entry name" value="GAPDH_I_N"/>
    <property type="match status" value="1"/>
</dbReference>
<dbReference type="EMBL" id="JXMS01000040">
    <property type="protein sequence ID" value="OBQ45800.1"/>
    <property type="molecule type" value="Genomic_DNA"/>
</dbReference>
<dbReference type="OrthoDB" id="9803304at2"/>
<feature type="active site" description="Nucleophile" evidence="4">
    <location>
        <position position="147"/>
    </location>
</feature>
<dbReference type="FunFam" id="3.40.50.720:FF:000001">
    <property type="entry name" value="Glyceraldehyde-3-phosphate dehydrogenase"/>
    <property type="match status" value="1"/>
</dbReference>
<dbReference type="SUPFAM" id="SSF55347">
    <property type="entry name" value="Glyceraldehyde-3-phosphate dehydrogenase-like, C-terminal domain"/>
    <property type="match status" value="1"/>
</dbReference>
<evidence type="ECO:0000259" key="8">
    <source>
        <dbReference type="SMART" id="SM00846"/>
    </source>
</evidence>
<feature type="binding site" evidence="5">
    <location>
        <position position="34"/>
    </location>
    <ligand>
        <name>NAD(+)</name>
        <dbReference type="ChEBI" id="CHEBI:57540"/>
    </ligand>
</feature>
<dbReference type="GO" id="GO:0051287">
    <property type="term" value="F:NAD binding"/>
    <property type="evidence" value="ECO:0007669"/>
    <property type="project" value="InterPro"/>
</dbReference>
<dbReference type="PIRSF" id="PIRSF000149">
    <property type="entry name" value="GAP_DH"/>
    <property type="match status" value="1"/>
</dbReference>
<gene>
    <name evidence="9" type="ORF">SP90_16025</name>
</gene>
<dbReference type="Proteomes" id="UP000091979">
    <property type="component" value="Unassembled WGS sequence"/>
</dbReference>
<dbReference type="STRING" id="1560234.SP90_16025"/>
<dbReference type="SUPFAM" id="SSF51735">
    <property type="entry name" value="NAD(P)-binding Rossmann-fold domains"/>
    <property type="match status" value="1"/>
</dbReference>
<dbReference type="InterPro" id="IPR036291">
    <property type="entry name" value="NAD(P)-bd_dom_sf"/>
</dbReference>
<dbReference type="RefSeq" id="WP_066858706.1">
    <property type="nucleotide sequence ID" value="NZ_JXMS01000040.1"/>
</dbReference>
<feature type="binding site" evidence="5">
    <location>
        <begin position="12"/>
        <end position="13"/>
    </location>
    <ligand>
        <name>NAD(+)</name>
        <dbReference type="ChEBI" id="CHEBI:57540"/>
    </ligand>
</feature>
<evidence type="ECO:0000256" key="3">
    <source>
        <dbReference type="ARBA" id="ARBA00023002"/>
    </source>
</evidence>
<comment type="subunit">
    <text evidence="2">Homotetramer.</text>
</comment>
<evidence type="ECO:0000313" key="9">
    <source>
        <dbReference type="EMBL" id="OBQ45800.1"/>
    </source>
</evidence>
<dbReference type="InterPro" id="IPR020829">
    <property type="entry name" value="GlycerAld_3-P_DH_cat"/>
</dbReference>
<evidence type="ECO:0000256" key="7">
    <source>
        <dbReference type="RuleBase" id="RU000397"/>
    </source>
</evidence>
<dbReference type="InterPro" id="IPR020831">
    <property type="entry name" value="GlycerAld/Erythrose_P_DH"/>
</dbReference>
<dbReference type="AlphaFoldDB" id="A0A1B7X928"/>
<feature type="domain" description="Glyceraldehyde 3-phosphate dehydrogenase NAD(P) binding" evidence="8">
    <location>
        <begin position="3"/>
        <end position="147"/>
    </location>
</feature>
<dbReference type="PATRIC" id="fig|1560234.3.peg.2679"/>
<reference evidence="9 10" key="1">
    <citation type="submission" date="2015-01" db="EMBL/GenBank/DDBJ databases">
        <title>Desulfovibrio sp. JC271 draft genome sequence.</title>
        <authorList>
            <person name="Shivani Y."/>
            <person name="Subhash Y."/>
            <person name="Sasikala C."/>
            <person name="Ramana C.V."/>
        </authorList>
    </citation>
    <scope>NUCLEOTIDE SEQUENCE [LARGE SCALE GENOMIC DNA]</scope>
    <source>
        <strain evidence="9 10">JC271</strain>
    </source>
</reference>